<dbReference type="GO" id="GO:0016260">
    <property type="term" value="P:selenocysteine biosynthetic process"/>
    <property type="evidence" value="ECO:0007669"/>
    <property type="project" value="TreeGrafter"/>
</dbReference>
<dbReference type="InterPro" id="IPR010918">
    <property type="entry name" value="PurM-like_C_dom"/>
</dbReference>
<dbReference type="AlphaFoldDB" id="A0A8E0RNV8"/>
<dbReference type="Pfam" id="PF02769">
    <property type="entry name" value="AIRS_C"/>
    <property type="match status" value="1"/>
</dbReference>
<evidence type="ECO:0000259" key="3">
    <source>
        <dbReference type="Pfam" id="PF02769"/>
    </source>
</evidence>
<evidence type="ECO:0000313" key="5">
    <source>
        <dbReference type="Proteomes" id="UP000728185"/>
    </source>
</evidence>
<dbReference type="OrthoDB" id="409395at2759"/>
<dbReference type="GO" id="GO:0005524">
    <property type="term" value="F:ATP binding"/>
    <property type="evidence" value="ECO:0007669"/>
    <property type="project" value="UniProtKB-KW"/>
</dbReference>
<dbReference type="GO" id="GO:0004756">
    <property type="term" value="F:selenide, water dikinase activity"/>
    <property type="evidence" value="ECO:0007669"/>
    <property type="project" value="TreeGrafter"/>
</dbReference>
<dbReference type="Proteomes" id="UP000728185">
    <property type="component" value="Unassembled WGS sequence"/>
</dbReference>
<dbReference type="SUPFAM" id="SSF56042">
    <property type="entry name" value="PurM C-terminal domain-like"/>
    <property type="match status" value="1"/>
</dbReference>
<dbReference type="EMBL" id="LUCM01009776">
    <property type="protein sequence ID" value="KAA0186409.1"/>
    <property type="molecule type" value="Genomic_DNA"/>
</dbReference>
<reference evidence="4" key="1">
    <citation type="submission" date="2019-05" db="EMBL/GenBank/DDBJ databases">
        <title>Annotation for the trematode Fasciolopsis buski.</title>
        <authorList>
            <person name="Choi Y.-J."/>
        </authorList>
    </citation>
    <scope>NUCLEOTIDE SEQUENCE</scope>
    <source>
        <strain evidence="4">HT</strain>
        <tissue evidence="4">Whole worm</tissue>
    </source>
</reference>
<evidence type="ECO:0000256" key="2">
    <source>
        <dbReference type="ARBA" id="ARBA00022840"/>
    </source>
</evidence>
<name>A0A8E0RNV8_9TREM</name>
<dbReference type="Gene3D" id="3.90.650.10">
    <property type="entry name" value="PurM-like C-terminal domain"/>
    <property type="match status" value="1"/>
</dbReference>
<sequence length="209" mass="23005">MLKTKCTVSNSLMILKALFKKAFLEICLVHCVKTSSLEIALCTAFVMSAFFRSCKFSHIFFSGRFSLCVWHYPAARLMHKYDAHGCTDVTGFGLVGHANNLAKFQSKLDIALLLHTLPCLAGTVKISAVLNDRFKLIRGLCPETSGGLLVILAKEKADRFCEEFAELEGCPAWIVGEVVQSSERSATLVAEPKLIEVAHTSIQPPKRIA</sequence>
<accession>A0A8E0RNV8</accession>
<gene>
    <name evidence="4" type="ORF">FBUS_11359</name>
</gene>
<proteinExistence type="predicted"/>
<comment type="caution">
    <text evidence="4">The sequence shown here is derived from an EMBL/GenBank/DDBJ whole genome shotgun (WGS) entry which is preliminary data.</text>
</comment>
<feature type="domain" description="PurM-like C-terminal" evidence="3">
    <location>
        <begin position="77"/>
        <end position="183"/>
    </location>
</feature>
<dbReference type="InterPro" id="IPR036676">
    <property type="entry name" value="PurM-like_C_sf"/>
</dbReference>
<evidence type="ECO:0000313" key="4">
    <source>
        <dbReference type="EMBL" id="KAA0186409.1"/>
    </source>
</evidence>
<dbReference type="InterPro" id="IPR004536">
    <property type="entry name" value="SPS/SelD"/>
</dbReference>
<evidence type="ECO:0000256" key="1">
    <source>
        <dbReference type="ARBA" id="ARBA00022741"/>
    </source>
</evidence>
<protein>
    <submittedName>
        <fullName evidence="4">Putative selenophosphate synthetase</fullName>
    </submittedName>
</protein>
<keyword evidence="1" id="KW-0547">Nucleotide-binding</keyword>
<keyword evidence="5" id="KW-1185">Reference proteome</keyword>
<keyword evidence="2" id="KW-0067">ATP-binding</keyword>
<dbReference type="GO" id="GO:0005737">
    <property type="term" value="C:cytoplasm"/>
    <property type="evidence" value="ECO:0007669"/>
    <property type="project" value="TreeGrafter"/>
</dbReference>
<dbReference type="PANTHER" id="PTHR10256:SF0">
    <property type="entry name" value="INACTIVE SELENIDE, WATER DIKINASE-LIKE PROTEIN-RELATED"/>
    <property type="match status" value="1"/>
</dbReference>
<organism evidence="4 5">
    <name type="scientific">Fasciolopsis buskii</name>
    <dbReference type="NCBI Taxonomy" id="27845"/>
    <lineage>
        <taxon>Eukaryota</taxon>
        <taxon>Metazoa</taxon>
        <taxon>Spiralia</taxon>
        <taxon>Lophotrochozoa</taxon>
        <taxon>Platyhelminthes</taxon>
        <taxon>Trematoda</taxon>
        <taxon>Digenea</taxon>
        <taxon>Plagiorchiida</taxon>
        <taxon>Echinostomata</taxon>
        <taxon>Echinostomatoidea</taxon>
        <taxon>Fasciolidae</taxon>
        <taxon>Fasciolopsis</taxon>
    </lineage>
</organism>
<dbReference type="PANTHER" id="PTHR10256">
    <property type="entry name" value="SELENIDE, WATER DIKINASE"/>
    <property type="match status" value="1"/>
</dbReference>